<dbReference type="PANTHER" id="PTHR20932:SF8">
    <property type="entry name" value="LD22649P"/>
    <property type="match status" value="1"/>
</dbReference>
<dbReference type="AlphaFoldDB" id="A0A673A8G5"/>
<dbReference type="InParanoid" id="A0A673A8G5"/>
<reference evidence="1" key="3">
    <citation type="submission" date="2025-09" db="UniProtKB">
        <authorList>
            <consortium name="Ensembl"/>
        </authorList>
    </citation>
    <scope>IDENTIFICATION</scope>
</reference>
<evidence type="ECO:0000313" key="1">
    <source>
        <dbReference type="Ensembl" id="ENSSORP00005024973.1"/>
    </source>
</evidence>
<organism evidence="1 2">
    <name type="scientific">Sphaeramia orbicularis</name>
    <name type="common">orbiculate cardinalfish</name>
    <dbReference type="NCBI Taxonomy" id="375764"/>
    <lineage>
        <taxon>Eukaryota</taxon>
        <taxon>Metazoa</taxon>
        <taxon>Chordata</taxon>
        <taxon>Craniata</taxon>
        <taxon>Vertebrata</taxon>
        <taxon>Euteleostomi</taxon>
        <taxon>Actinopterygii</taxon>
        <taxon>Neopterygii</taxon>
        <taxon>Teleostei</taxon>
        <taxon>Neoteleostei</taxon>
        <taxon>Acanthomorphata</taxon>
        <taxon>Gobiaria</taxon>
        <taxon>Kurtiformes</taxon>
        <taxon>Apogonoidei</taxon>
        <taxon>Apogonidae</taxon>
        <taxon>Apogoninae</taxon>
        <taxon>Sphaeramia</taxon>
    </lineage>
</organism>
<dbReference type="InterPro" id="IPR045030">
    <property type="entry name" value="LYSM1-4"/>
</dbReference>
<proteinExistence type="predicted"/>
<dbReference type="Proteomes" id="UP000472271">
    <property type="component" value="Chromosome 16"/>
</dbReference>
<sequence>MEQIKRANRLYTNDSIFLKKSLSIPVMSCDLDGSGHQVGLAEEELEGGAGSGSEQNPVDCRDALSELTPGDFLKRLDGLISQSKHAAVKGCEEAEKRCSWMRKQNENTSGSTERCGPPPVEVQTKPLTHLSFLFLLKLNF</sequence>
<evidence type="ECO:0000313" key="2">
    <source>
        <dbReference type="Proteomes" id="UP000472271"/>
    </source>
</evidence>
<dbReference type="Ensembl" id="ENSSORT00005025720.1">
    <property type="protein sequence ID" value="ENSSORP00005024973.1"/>
    <property type="gene ID" value="ENSSORG00005012036.1"/>
</dbReference>
<name>A0A673A8G5_9TELE</name>
<reference evidence="1" key="2">
    <citation type="submission" date="2025-08" db="UniProtKB">
        <authorList>
            <consortium name="Ensembl"/>
        </authorList>
    </citation>
    <scope>IDENTIFICATION</scope>
</reference>
<reference evidence="1" key="1">
    <citation type="submission" date="2019-06" db="EMBL/GenBank/DDBJ databases">
        <authorList>
            <consortium name="Wellcome Sanger Institute Data Sharing"/>
        </authorList>
    </citation>
    <scope>NUCLEOTIDE SEQUENCE [LARGE SCALE GENOMIC DNA]</scope>
</reference>
<protein>
    <submittedName>
        <fullName evidence="1">LysM, putative peptidoglycan-binding, domain containing 1</fullName>
    </submittedName>
</protein>
<keyword evidence="2" id="KW-1185">Reference proteome</keyword>
<dbReference type="PANTHER" id="PTHR20932">
    <property type="entry name" value="LYSM AND PUTATIVE PEPTIDOGLYCAN-BINDING DOMAIN-CONTAINING PROTEIN"/>
    <property type="match status" value="1"/>
</dbReference>
<accession>A0A673A8G5</accession>